<dbReference type="InterPro" id="IPR002685">
    <property type="entry name" value="Glyco_trans_15"/>
</dbReference>
<organism evidence="4 5">
    <name type="scientific">Mucor saturninus</name>
    <dbReference type="NCBI Taxonomy" id="64648"/>
    <lineage>
        <taxon>Eukaryota</taxon>
        <taxon>Fungi</taxon>
        <taxon>Fungi incertae sedis</taxon>
        <taxon>Mucoromycota</taxon>
        <taxon>Mucoromycotina</taxon>
        <taxon>Mucoromycetes</taxon>
        <taxon>Mucorales</taxon>
        <taxon>Mucorineae</taxon>
        <taxon>Mucoraceae</taxon>
        <taxon>Mucor</taxon>
    </lineage>
</organism>
<keyword evidence="2" id="KW-0808">Transferase</keyword>
<keyword evidence="5" id="KW-1185">Reference proteome</keyword>
<name>A0A8H7RE35_9FUNG</name>
<dbReference type="GO" id="GO:0016020">
    <property type="term" value="C:membrane"/>
    <property type="evidence" value="ECO:0007669"/>
    <property type="project" value="InterPro"/>
</dbReference>
<comment type="similarity">
    <text evidence="1">Belongs to the glycosyltransferase 15 family.</text>
</comment>
<dbReference type="GO" id="GO:0000026">
    <property type="term" value="F:alpha-1,2-mannosyltransferase activity"/>
    <property type="evidence" value="ECO:0007669"/>
    <property type="project" value="TreeGrafter"/>
</dbReference>
<dbReference type="Proteomes" id="UP000603453">
    <property type="component" value="Unassembled WGS sequence"/>
</dbReference>
<dbReference type="PANTHER" id="PTHR31121:SF6">
    <property type="entry name" value="ALPHA-1,2 MANNOSYLTRANSFERASE KTR1"/>
    <property type="match status" value="1"/>
</dbReference>
<evidence type="ECO:0000313" key="5">
    <source>
        <dbReference type="Proteomes" id="UP000603453"/>
    </source>
</evidence>
<evidence type="ECO:0000256" key="1">
    <source>
        <dbReference type="ARBA" id="ARBA00007677"/>
    </source>
</evidence>
<dbReference type="GO" id="GO:0005794">
    <property type="term" value="C:Golgi apparatus"/>
    <property type="evidence" value="ECO:0007669"/>
    <property type="project" value="TreeGrafter"/>
</dbReference>
<comment type="caution">
    <text evidence="4">The sequence shown here is derived from an EMBL/GenBank/DDBJ whole genome shotgun (WGS) entry which is preliminary data.</text>
</comment>
<dbReference type="PIRSF" id="PIRSF018153">
    <property type="entry name" value="Glyco_trans_15"/>
    <property type="match status" value="1"/>
</dbReference>
<protein>
    <submittedName>
        <fullName evidence="4">Uncharacterized protein</fullName>
    </submittedName>
</protein>
<dbReference type="AlphaFoldDB" id="A0A8H7RE35"/>
<dbReference type="InterPro" id="IPR029044">
    <property type="entry name" value="Nucleotide-diphossugar_trans"/>
</dbReference>
<feature type="transmembrane region" description="Helical" evidence="3">
    <location>
        <begin position="7"/>
        <end position="25"/>
    </location>
</feature>
<dbReference type="Pfam" id="PF01793">
    <property type="entry name" value="Glyco_transf_15"/>
    <property type="match status" value="1"/>
</dbReference>
<evidence type="ECO:0000313" key="4">
    <source>
        <dbReference type="EMBL" id="KAG2208968.1"/>
    </source>
</evidence>
<keyword evidence="3" id="KW-0812">Transmembrane</keyword>
<evidence type="ECO:0000256" key="3">
    <source>
        <dbReference type="SAM" id="Phobius"/>
    </source>
</evidence>
<reference evidence="4" key="1">
    <citation type="submission" date="2020-12" db="EMBL/GenBank/DDBJ databases">
        <title>Metabolic potential, ecology and presence of endohyphal bacteria is reflected in genomic diversity of Mucoromycotina.</title>
        <authorList>
            <person name="Muszewska A."/>
            <person name="Okrasinska A."/>
            <person name="Steczkiewicz K."/>
            <person name="Drgas O."/>
            <person name="Orlowska M."/>
            <person name="Perlinska-Lenart U."/>
            <person name="Aleksandrzak-Piekarczyk T."/>
            <person name="Szatraj K."/>
            <person name="Zielenkiewicz U."/>
            <person name="Pilsyk S."/>
            <person name="Malc E."/>
            <person name="Mieczkowski P."/>
            <person name="Kruszewska J.S."/>
            <person name="Biernat P."/>
            <person name="Pawlowska J."/>
        </authorList>
    </citation>
    <scope>NUCLEOTIDE SEQUENCE</scope>
    <source>
        <strain evidence="4">WA0000017839</strain>
    </source>
</reference>
<dbReference type="GO" id="GO:0006487">
    <property type="term" value="P:protein N-linked glycosylation"/>
    <property type="evidence" value="ECO:0007669"/>
    <property type="project" value="TreeGrafter"/>
</dbReference>
<dbReference type="EMBL" id="JAEPRD010000017">
    <property type="protein sequence ID" value="KAG2208968.1"/>
    <property type="molecule type" value="Genomic_DNA"/>
</dbReference>
<accession>A0A8H7RE35</accession>
<sequence length="377" mass="44459">MINSNKPIARIVLVAIVIFTGIYLFTTSTVHQDNPIKEQGVTWDDDYFAYTTSSWTYENPTNLTFPHQRFKAAFVTFVKSDTASLTKLRFTIRNIEDQFNRNHNYPYIIFTDQELSEEYMELASTLTQATVRFERVENDLYGYHPSTDLKRAAQARIDLQSTMFGDSEDYRFQSRFMAGTIYRHALMQDLDYSWRFEAGTEYICPMDEDPFQYMFEKKLITSFSVALYEYKETIPSLYNTVLDFASKNKDWIQPASDPKTLWHFILDGSNSFNGCHFWNNFQIADVSFYRGEKYQAFFNHLDLSNGIFYERWGDPIIQSLGAVMFLTKDNIHFWDNIGYRVANYFTHCPSDKSRYSKCTCRPEQNFDNDGYSCLRFY</sequence>
<gene>
    <name evidence="4" type="ORF">INT47_011108</name>
</gene>
<dbReference type="GO" id="GO:0000032">
    <property type="term" value="P:cell wall mannoprotein biosynthetic process"/>
    <property type="evidence" value="ECO:0007669"/>
    <property type="project" value="TreeGrafter"/>
</dbReference>
<proteinExistence type="inferred from homology"/>
<dbReference type="Gene3D" id="3.90.550.10">
    <property type="entry name" value="Spore Coat Polysaccharide Biosynthesis Protein SpsA, Chain A"/>
    <property type="match status" value="1"/>
</dbReference>
<keyword evidence="3" id="KW-1133">Transmembrane helix</keyword>
<dbReference type="OrthoDB" id="439943at2759"/>
<dbReference type="SUPFAM" id="SSF53448">
    <property type="entry name" value="Nucleotide-diphospho-sugar transferases"/>
    <property type="match status" value="1"/>
</dbReference>
<evidence type="ECO:0000256" key="2">
    <source>
        <dbReference type="ARBA" id="ARBA00022679"/>
    </source>
</evidence>
<dbReference type="PANTHER" id="PTHR31121">
    <property type="entry name" value="ALPHA-1,2 MANNOSYLTRANSFERASE KTR1"/>
    <property type="match status" value="1"/>
</dbReference>
<keyword evidence="3" id="KW-0472">Membrane</keyword>